<feature type="transmembrane region" description="Helical" evidence="8">
    <location>
        <begin position="374"/>
        <end position="394"/>
    </location>
</feature>
<dbReference type="SMART" id="SM00248">
    <property type="entry name" value="ANK"/>
    <property type="match status" value="7"/>
</dbReference>
<organism evidence="10 11">
    <name type="scientific">Cinnamomum micranthum f. kanehirae</name>
    <dbReference type="NCBI Taxonomy" id="337451"/>
    <lineage>
        <taxon>Eukaryota</taxon>
        <taxon>Viridiplantae</taxon>
        <taxon>Streptophyta</taxon>
        <taxon>Embryophyta</taxon>
        <taxon>Tracheophyta</taxon>
        <taxon>Spermatophyta</taxon>
        <taxon>Magnoliopsida</taxon>
        <taxon>Magnoliidae</taxon>
        <taxon>Laurales</taxon>
        <taxon>Lauraceae</taxon>
        <taxon>Cinnamomum</taxon>
    </lineage>
</organism>
<dbReference type="InterPro" id="IPR002110">
    <property type="entry name" value="Ankyrin_rpt"/>
</dbReference>
<dbReference type="Pfam" id="PF13962">
    <property type="entry name" value="PGG"/>
    <property type="match status" value="1"/>
</dbReference>
<evidence type="ECO:0000256" key="1">
    <source>
        <dbReference type="ARBA" id="ARBA00004141"/>
    </source>
</evidence>
<dbReference type="Pfam" id="PF00023">
    <property type="entry name" value="Ank"/>
    <property type="match status" value="2"/>
</dbReference>
<feature type="transmembrane region" description="Helical" evidence="8">
    <location>
        <begin position="484"/>
        <end position="504"/>
    </location>
</feature>
<dbReference type="PROSITE" id="PS50088">
    <property type="entry name" value="ANK_REPEAT"/>
    <property type="match status" value="5"/>
</dbReference>
<evidence type="ECO:0000256" key="3">
    <source>
        <dbReference type="ARBA" id="ARBA00022737"/>
    </source>
</evidence>
<dbReference type="STRING" id="337451.A0A443N0D5"/>
<feature type="transmembrane region" description="Helical" evidence="8">
    <location>
        <begin position="453"/>
        <end position="478"/>
    </location>
</feature>
<evidence type="ECO:0000256" key="2">
    <source>
        <dbReference type="ARBA" id="ARBA00022692"/>
    </source>
</evidence>
<keyword evidence="5 7" id="KW-0040">ANK repeat</keyword>
<dbReference type="PANTHER" id="PTHR24186:SF50">
    <property type="entry name" value="ANKYRIN REPEAT-CONTAINING PROTEIN ITN1-LIKE ISOFORM X1"/>
    <property type="match status" value="1"/>
</dbReference>
<evidence type="ECO:0000256" key="5">
    <source>
        <dbReference type="ARBA" id="ARBA00023043"/>
    </source>
</evidence>
<proteinExistence type="predicted"/>
<keyword evidence="3" id="KW-0677">Repeat</keyword>
<sequence>MYPQLYWASRSGNVSCLRNVVATDQRLLYSEAPQQQTALHISARLGHVDFVKEMLGLCWHLVMQPNSDGNTPLHCAATNGRVGVVQLISESCVSRADVSLLRMRNNQGNTALHEAVMKGHDDVAIRLLQADQTLSSVVNNEGMSPLHLAAKRERPKVVQEILNNLVLGENERREVNRKRDSKGRTALHYAAERDNSETVNILLENDLAAAYYHDNAGYSPLHITAATGCWAAFSALLEKCPDAMEQHDLNGRNVFHISVMNYKWSKDWPRQHQDMVNETDKDGNTPLHLAAKLLTTRLVFQLLEYEGIDLNVKNREGLTAFDVAELQVKGHSARRETVMTILRMNGVGSGKPRKISPSEDIHPREVESSERRELTTAFSTASVLVATVAFAAVFTMPGGFKSDGTPVLLKHPAFTAFLIFDTLAMCFATIGGICFAVETYVRIHSRSVWNVDLWGFFFSALAYKTMLITFMTAAYVVVAPGCRWLAIVVCLICSTPILFHYLLFGYQIFNYGPPVYTVVTSPLVYFFGKIVTKKLSS</sequence>
<dbReference type="OrthoDB" id="10040922at2759"/>
<dbReference type="EMBL" id="QPKB01000001">
    <property type="protein sequence ID" value="RWR71993.1"/>
    <property type="molecule type" value="Genomic_DNA"/>
</dbReference>
<dbReference type="Gene3D" id="1.25.40.20">
    <property type="entry name" value="Ankyrin repeat-containing domain"/>
    <property type="match status" value="2"/>
</dbReference>
<dbReference type="InterPro" id="IPR036770">
    <property type="entry name" value="Ankyrin_rpt-contain_sf"/>
</dbReference>
<dbReference type="GO" id="GO:0005886">
    <property type="term" value="C:plasma membrane"/>
    <property type="evidence" value="ECO:0007669"/>
    <property type="project" value="TreeGrafter"/>
</dbReference>
<keyword evidence="4 8" id="KW-1133">Transmembrane helix</keyword>
<evidence type="ECO:0000313" key="10">
    <source>
        <dbReference type="EMBL" id="RWR71993.1"/>
    </source>
</evidence>
<feature type="repeat" description="ANK" evidence="7">
    <location>
        <begin position="141"/>
        <end position="164"/>
    </location>
</feature>
<dbReference type="Proteomes" id="UP000283530">
    <property type="component" value="Unassembled WGS sequence"/>
</dbReference>
<gene>
    <name evidence="10" type="ORF">CKAN_00018400</name>
</gene>
<dbReference type="Pfam" id="PF12796">
    <property type="entry name" value="Ank_2"/>
    <property type="match status" value="2"/>
</dbReference>
<evidence type="ECO:0000256" key="4">
    <source>
        <dbReference type="ARBA" id="ARBA00022989"/>
    </source>
</evidence>
<keyword evidence="6 8" id="KW-0472">Membrane</keyword>
<comment type="subcellular location">
    <subcellularLocation>
        <location evidence="1">Membrane</location>
        <topology evidence="1">Multi-pass membrane protein</topology>
    </subcellularLocation>
</comment>
<evidence type="ECO:0000313" key="11">
    <source>
        <dbReference type="Proteomes" id="UP000283530"/>
    </source>
</evidence>
<dbReference type="PROSITE" id="PS50297">
    <property type="entry name" value="ANK_REP_REGION"/>
    <property type="match status" value="5"/>
</dbReference>
<feature type="transmembrane region" description="Helical" evidence="8">
    <location>
        <begin position="414"/>
        <end position="441"/>
    </location>
</feature>
<dbReference type="AlphaFoldDB" id="A0A443N0D5"/>
<evidence type="ECO:0000256" key="6">
    <source>
        <dbReference type="ARBA" id="ARBA00023136"/>
    </source>
</evidence>
<evidence type="ECO:0000256" key="7">
    <source>
        <dbReference type="PROSITE-ProRule" id="PRU00023"/>
    </source>
</evidence>
<evidence type="ECO:0000259" key="9">
    <source>
        <dbReference type="Pfam" id="PF13962"/>
    </source>
</evidence>
<accession>A0A443N0D5</accession>
<feature type="repeat" description="ANK" evidence="7">
    <location>
        <begin position="68"/>
        <end position="88"/>
    </location>
</feature>
<comment type="caution">
    <text evidence="10">The sequence shown here is derived from an EMBL/GenBank/DDBJ whole genome shotgun (WGS) entry which is preliminary data.</text>
</comment>
<keyword evidence="2 8" id="KW-0812">Transmembrane</keyword>
<feature type="repeat" description="ANK" evidence="7">
    <location>
        <begin position="107"/>
        <end position="139"/>
    </location>
</feature>
<dbReference type="PANTHER" id="PTHR24186">
    <property type="entry name" value="PROTEIN PHOSPHATASE 1 REGULATORY SUBUNIT"/>
    <property type="match status" value="1"/>
</dbReference>
<feature type="repeat" description="ANK" evidence="7">
    <location>
        <begin position="182"/>
        <end position="205"/>
    </location>
</feature>
<dbReference type="InterPro" id="IPR026961">
    <property type="entry name" value="PGG_dom"/>
</dbReference>
<feature type="domain" description="PGG" evidence="9">
    <location>
        <begin position="372"/>
        <end position="477"/>
    </location>
</feature>
<reference evidence="10 11" key="1">
    <citation type="journal article" date="2019" name="Nat. Plants">
        <title>Stout camphor tree genome fills gaps in understanding of flowering plant genome evolution.</title>
        <authorList>
            <person name="Chaw S.M."/>
            <person name="Liu Y.C."/>
            <person name="Wu Y.W."/>
            <person name="Wang H.Y."/>
            <person name="Lin C.I."/>
            <person name="Wu C.S."/>
            <person name="Ke H.M."/>
            <person name="Chang L.Y."/>
            <person name="Hsu C.Y."/>
            <person name="Yang H.T."/>
            <person name="Sudianto E."/>
            <person name="Hsu M.H."/>
            <person name="Wu K.P."/>
            <person name="Wang L.N."/>
            <person name="Leebens-Mack J.H."/>
            <person name="Tsai I.J."/>
        </authorList>
    </citation>
    <scope>NUCLEOTIDE SEQUENCE [LARGE SCALE GENOMIC DNA]</scope>
    <source>
        <strain evidence="11">cv. Chaw 1501</strain>
        <tissue evidence="10">Young leaves</tissue>
    </source>
</reference>
<evidence type="ECO:0000256" key="8">
    <source>
        <dbReference type="SAM" id="Phobius"/>
    </source>
</evidence>
<dbReference type="SUPFAM" id="SSF48403">
    <property type="entry name" value="Ankyrin repeat"/>
    <property type="match status" value="2"/>
</dbReference>
<protein>
    <submittedName>
        <fullName evidence="10">Protein ACCELERATED CELL DEATH 6-like protein</fullName>
    </submittedName>
</protein>
<keyword evidence="11" id="KW-1185">Reference proteome</keyword>
<name>A0A443N0D5_9MAGN</name>
<feature type="repeat" description="ANK" evidence="7">
    <location>
        <begin position="282"/>
        <end position="315"/>
    </location>
</feature>